<dbReference type="InParanoid" id="A0A369K9I2"/>
<dbReference type="PRINTS" id="PR00127">
    <property type="entry name" value="CLPPROTEASEP"/>
</dbReference>
<feature type="active site" evidence="5">
    <location>
        <position position="140"/>
    </location>
</feature>
<keyword evidence="4 7" id="KW-0720">Serine protease</keyword>
<dbReference type="InterPro" id="IPR001907">
    <property type="entry name" value="ClpP"/>
</dbReference>
<dbReference type="InterPro" id="IPR033135">
    <property type="entry name" value="ClpP_His_AS"/>
</dbReference>
<organism evidence="9 10">
    <name type="scientific">Hypsizygus marmoreus</name>
    <name type="common">White beech mushroom</name>
    <name type="synonym">Agaricus marmoreus</name>
    <dbReference type="NCBI Taxonomy" id="39966"/>
    <lineage>
        <taxon>Eukaryota</taxon>
        <taxon>Fungi</taxon>
        <taxon>Dikarya</taxon>
        <taxon>Basidiomycota</taxon>
        <taxon>Agaricomycotina</taxon>
        <taxon>Agaricomycetes</taxon>
        <taxon>Agaricomycetidae</taxon>
        <taxon>Agaricales</taxon>
        <taxon>Tricholomatineae</taxon>
        <taxon>Lyophyllaceae</taxon>
        <taxon>Hypsizygus</taxon>
    </lineage>
</organism>
<evidence type="ECO:0000256" key="2">
    <source>
        <dbReference type="ARBA" id="ARBA00022670"/>
    </source>
</evidence>
<sequence>MASFLRSALPSIRPSVTHLHRRRFHPLAGQSIKEIQDQWATPPSANLVPIVIEQTGRGERSYDIFSRLLRERVIMLHGPIRDTDSTLIVAQLLFLEAEETSKPIHLYINSPGGSVTAGLAIYDTYVSSPIHTYSLGLAASMGSLLLAAGEKGKRHCLPNASIMIHQPSGGATGQASDIAIHAREILRVRQVLTGIYQRHCSRDGESEVDSFSRFERALERDYYMTAQEAMDFGIVDGILEKRPKTDT</sequence>
<evidence type="ECO:0000256" key="1">
    <source>
        <dbReference type="ARBA" id="ARBA00007039"/>
    </source>
</evidence>
<dbReference type="Proteomes" id="UP000076154">
    <property type="component" value="Unassembled WGS sequence"/>
</dbReference>
<gene>
    <name evidence="9" type="primary">clpP1</name>
    <name evidence="9" type="ORF">Hypma_015027</name>
</gene>
<dbReference type="HAMAP" id="MF_00444">
    <property type="entry name" value="ClpP"/>
    <property type="match status" value="1"/>
</dbReference>
<dbReference type="PANTHER" id="PTHR10381:SF11">
    <property type="entry name" value="ATP-DEPENDENT CLP PROTEASE PROTEOLYTIC SUBUNIT, MITOCHONDRIAL"/>
    <property type="match status" value="1"/>
</dbReference>
<dbReference type="NCBIfam" id="NF001368">
    <property type="entry name" value="PRK00277.1"/>
    <property type="match status" value="1"/>
</dbReference>
<dbReference type="AlphaFoldDB" id="A0A369K9I2"/>
<dbReference type="InterPro" id="IPR029045">
    <property type="entry name" value="ClpP/crotonase-like_dom_sf"/>
</dbReference>
<accession>A0A369K9I2</accession>
<proteinExistence type="inferred from homology"/>
<dbReference type="SUPFAM" id="SSF52096">
    <property type="entry name" value="ClpP/crotonase"/>
    <property type="match status" value="1"/>
</dbReference>
<dbReference type="GO" id="GO:0004176">
    <property type="term" value="F:ATP-dependent peptidase activity"/>
    <property type="evidence" value="ECO:0007669"/>
    <property type="project" value="InterPro"/>
</dbReference>
<dbReference type="PROSITE" id="PS00381">
    <property type="entry name" value="CLP_PROTEASE_SER"/>
    <property type="match status" value="1"/>
</dbReference>
<dbReference type="GO" id="GO:0051117">
    <property type="term" value="F:ATPase binding"/>
    <property type="evidence" value="ECO:0007669"/>
    <property type="project" value="TreeGrafter"/>
</dbReference>
<dbReference type="InterPro" id="IPR023562">
    <property type="entry name" value="ClpP/TepA"/>
</dbReference>
<dbReference type="InterPro" id="IPR018215">
    <property type="entry name" value="ClpP_Ser_AS"/>
</dbReference>
<keyword evidence="10" id="KW-1185">Reference proteome</keyword>
<dbReference type="Pfam" id="PF00574">
    <property type="entry name" value="CLP_protease"/>
    <property type="match status" value="1"/>
</dbReference>
<evidence type="ECO:0000256" key="4">
    <source>
        <dbReference type="ARBA" id="ARBA00022825"/>
    </source>
</evidence>
<protein>
    <recommendedName>
        <fullName evidence="8">ATP-dependent Clp protease proteolytic subunit</fullName>
        <ecNumber evidence="7">3.4.21.92</ecNumber>
    </recommendedName>
</protein>
<evidence type="ECO:0000256" key="5">
    <source>
        <dbReference type="PROSITE-ProRule" id="PRU10085"/>
    </source>
</evidence>
<evidence type="ECO:0000313" key="10">
    <source>
        <dbReference type="Proteomes" id="UP000076154"/>
    </source>
</evidence>
<dbReference type="GO" id="GO:0006515">
    <property type="term" value="P:protein quality control for misfolded or incompletely synthesized proteins"/>
    <property type="evidence" value="ECO:0007669"/>
    <property type="project" value="TreeGrafter"/>
</dbReference>
<dbReference type="CDD" id="cd07017">
    <property type="entry name" value="S14_ClpP_2"/>
    <property type="match status" value="1"/>
</dbReference>
<dbReference type="EC" id="3.4.21.92" evidence="7"/>
<reference evidence="9" key="1">
    <citation type="submission" date="2018-04" db="EMBL/GenBank/DDBJ databases">
        <title>Whole genome sequencing of Hypsizygus marmoreus.</title>
        <authorList>
            <person name="Choi I.-G."/>
            <person name="Min B."/>
            <person name="Kim J.-G."/>
            <person name="Kim S."/>
            <person name="Oh Y.-L."/>
            <person name="Kong W.-S."/>
            <person name="Park H."/>
            <person name="Jeong J."/>
            <person name="Song E.-S."/>
        </authorList>
    </citation>
    <scope>NUCLEOTIDE SEQUENCE [LARGE SCALE GENOMIC DNA]</scope>
    <source>
        <strain evidence="9">51987-8</strain>
    </source>
</reference>
<evidence type="ECO:0000256" key="8">
    <source>
        <dbReference type="RuleBase" id="RU003567"/>
    </source>
</evidence>
<keyword evidence="2 7" id="KW-0645">Protease</keyword>
<dbReference type="PANTHER" id="PTHR10381">
    <property type="entry name" value="ATP-DEPENDENT CLP PROTEASE PROTEOLYTIC SUBUNIT"/>
    <property type="match status" value="1"/>
</dbReference>
<dbReference type="OrthoDB" id="2017408at2759"/>
<comment type="similarity">
    <text evidence="1 8">Belongs to the peptidase S14 family.</text>
</comment>
<dbReference type="GO" id="GO:0004252">
    <property type="term" value="F:serine-type endopeptidase activity"/>
    <property type="evidence" value="ECO:0007669"/>
    <property type="project" value="UniProtKB-EC"/>
</dbReference>
<evidence type="ECO:0000313" key="9">
    <source>
        <dbReference type="EMBL" id="RDB29325.1"/>
    </source>
</evidence>
<comment type="caution">
    <text evidence="9">The sequence shown here is derived from an EMBL/GenBank/DDBJ whole genome shotgun (WGS) entry which is preliminary data.</text>
</comment>
<dbReference type="EMBL" id="LUEZ02000010">
    <property type="protein sequence ID" value="RDB29325.1"/>
    <property type="molecule type" value="Genomic_DNA"/>
</dbReference>
<dbReference type="GO" id="GO:0009368">
    <property type="term" value="C:endopeptidase Clp complex"/>
    <property type="evidence" value="ECO:0007669"/>
    <property type="project" value="TreeGrafter"/>
</dbReference>
<dbReference type="STRING" id="39966.A0A369K9I2"/>
<dbReference type="PROSITE" id="PS00382">
    <property type="entry name" value="CLP_PROTEASE_HIS"/>
    <property type="match status" value="1"/>
</dbReference>
<evidence type="ECO:0000256" key="6">
    <source>
        <dbReference type="PROSITE-ProRule" id="PRU10086"/>
    </source>
</evidence>
<feature type="active site" evidence="6">
    <location>
        <position position="165"/>
    </location>
</feature>
<dbReference type="Gene3D" id="3.90.226.10">
    <property type="entry name" value="2-enoyl-CoA Hydratase, Chain A, domain 1"/>
    <property type="match status" value="1"/>
</dbReference>
<name>A0A369K9I2_HYPMA</name>
<dbReference type="FunFam" id="3.90.226.10:FF:000001">
    <property type="entry name" value="ATP-dependent Clp protease proteolytic subunit"/>
    <property type="match status" value="1"/>
</dbReference>
<keyword evidence="3 7" id="KW-0378">Hydrolase</keyword>
<evidence type="ECO:0000256" key="3">
    <source>
        <dbReference type="ARBA" id="ARBA00022801"/>
    </source>
</evidence>
<evidence type="ECO:0000256" key="7">
    <source>
        <dbReference type="RuleBase" id="RU000549"/>
    </source>
</evidence>